<evidence type="ECO:0000313" key="3">
    <source>
        <dbReference type="Proteomes" id="UP000231987"/>
    </source>
</evidence>
<dbReference type="AlphaFoldDB" id="A0A2J0ZA82"/>
<dbReference type="RefSeq" id="WP_100669999.1">
    <property type="nucleotide sequence ID" value="NZ_NJGD01000001.1"/>
</dbReference>
<proteinExistence type="predicted"/>
<gene>
    <name evidence="2" type="ORF">CEJ86_00870</name>
</gene>
<reference evidence="2 3" key="1">
    <citation type="submission" date="2017-06" db="EMBL/GenBank/DDBJ databases">
        <title>Ensifer strains isolated from leguminous trees and herbs display diverse denitrification phenotypes with some acting as strong N2O sinks.</title>
        <authorList>
            <person name="Woliy K."/>
            <person name="Mania D."/>
            <person name="Bakken L.R."/>
            <person name="Frostegard A."/>
        </authorList>
    </citation>
    <scope>NUCLEOTIDE SEQUENCE [LARGE SCALE GENOMIC DNA]</scope>
    <source>
        <strain evidence="2 3">AC50a</strain>
    </source>
</reference>
<sequence>MAVWIRIALYMVAGWLYGSGLIGEEVKDLVTTDPDLVASIEAVVSGIIAAVSVVWWRLAKRLGWST</sequence>
<dbReference type="Proteomes" id="UP000231987">
    <property type="component" value="Unassembled WGS sequence"/>
</dbReference>
<keyword evidence="1" id="KW-0812">Transmembrane</keyword>
<accession>A0A2J0ZA82</accession>
<evidence type="ECO:0000313" key="2">
    <source>
        <dbReference type="EMBL" id="PJR17432.1"/>
    </source>
</evidence>
<feature type="transmembrane region" description="Helical" evidence="1">
    <location>
        <begin position="7"/>
        <end position="24"/>
    </location>
</feature>
<name>A0A2J0ZA82_RHIML</name>
<comment type="caution">
    <text evidence="2">The sequence shown here is derived from an EMBL/GenBank/DDBJ whole genome shotgun (WGS) entry which is preliminary data.</text>
</comment>
<evidence type="ECO:0000256" key="1">
    <source>
        <dbReference type="SAM" id="Phobius"/>
    </source>
</evidence>
<protein>
    <submittedName>
        <fullName evidence="2">Uncharacterized protein</fullName>
    </submittedName>
</protein>
<keyword evidence="1" id="KW-1133">Transmembrane helix</keyword>
<keyword evidence="1" id="KW-0472">Membrane</keyword>
<feature type="transmembrane region" description="Helical" evidence="1">
    <location>
        <begin position="36"/>
        <end position="56"/>
    </location>
</feature>
<dbReference type="EMBL" id="NJGD01000001">
    <property type="protein sequence ID" value="PJR17432.1"/>
    <property type="molecule type" value="Genomic_DNA"/>
</dbReference>
<organism evidence="2 3">
    <name type="scientific">Rhizobium meliloti</name>
    <name type="common">Ensifer meliloti</name>
    <name type="synonym">Sinorhizobium meliloti</name>
    <dbReference type="NCBI Taxonomy" id="382"/>
    <lineage>
        <taxon>Bacteria</taxon>
        <taxon>Pseudomonadati</taxon>
        <taxon>Pseudomonadota</taxon>
        <taxon>Alphaproteobacteria</taxon>
        <taxon>Hyphomicrobiales</taxon>
        <taxon>Rhizobiaceae</taxon>
        <taxon>Sinorhizobium/Ensifer group</taxon>
        <taxon>Sinorhizobium</taxon>
    </lineage>
</organism>